<dbReference type="InterPro" id="IPR050330">
    <property type="entry name" value="Bact_OuterMem_StrucFunc"/>
</dbReference>
<feature type="compositionally biased region" description="Basic and acidic residues" evidence="11">
    <location>
        <begin position="174"/>
        <end position="185"/>
    </location>
</feature>
<reference evidence="14 15" key="1">
    <citation type="submission" date="2019-02" db="EMBL/GenBank/DDBJ databases">
        <title>Marinobacter halodurans sp. nov., a marine bacterium isolated from sea tidal flat.</title>
        <authorList>
            <person name="Yoo Y."/>
            <person name="Lee D.W."/>
            <person name="Kim B.S."/>
            <person name="Kim J.-J."/>
        </authorList>
    </citation>
    <scope>NUCLEOTIDE SEQUENCE [LARGE SCALE GENOMIC DNA]</scope>
    <source>
        <strain evidence="14 15">YJ-S3-2</strain>
    </source>
</reference>
<dbReference type="SUPFAM" id="SSF103088">
    <property type="entry name" value="OmpA-like"/>
    <property type="match status" value="1"/>
</dbReference>
<feature type="compositionally biased region" description="Basic and acidic residues" evidence="11">
    <location>
        <begin position="378"/>
        <end position="391"/>
    </location>
</feature>
<evidence type="ECO:0000256" key="7">
    <source>
        <dbReference type="ARBA" id="ARBA00023114"/>
    </source>
</evidence>
<comment type="subcellular location">
    <subcellularLocation>
        <location evidence="1">Cell outer membrane</location>
        <topology evidence="1">Multi-pass membrane protein</topology>
    </subcellularLocation>
</comment>
<name>A0ABY1ZMC1_9GAMM</name>
<keyword evidence="4" id="KW-0812">Transmembrane</keyword>
<keyword evidence="5 12" id="KW-0732">Signal</keyword>
<protein>
    <recommendedName>
        <fullName evidence="13">OmpA-like domain-containing protein</fullName>
    </recommendedName>
</protein>
<dbReference type="InterPro" id="IPR006665">
    <property type="entry name" value="OmpA-like"/>
</dbReference>
<dbReference type="SUPFAM" id="SSF103647">
    <property type="entry name" value="TSP type-3 repeat"/>
    <property type="match status" value="1"/>
</dbReference>
<keyword evidence="8 10" id="KW-0472">Membrane</keyword>
<keyword evidence="7" id="KW-0626">Porin</keyword>
<dbReference type="PANTHER" id="PTHR30329">
    <property type="entry name" value="STATOR ELEMENT OF FLAGELLAR MOTOR COMPLEX"/>
    <property type="match status" value="1"/>
</dbReference>
<evidence type="ECO:0000256" key="2">
    <source>
        <dbReference type="ARBA" id="ARBA00022448"/>
    </source>
</evidence>
<dbReference type="InterPro" id="IPR028974">
    <property type="entry name" value="TSP_type-3_rpt"/>
</dbReference>
<dbReference type="InterPro" id="IPR011250">
    <property type="entry name" value="OMP/PagP_B-barrel"/>
</dbReference>
<feature type="region of interest" description="Disordered" evidence="11">
    <location>
        <begin position="357"/>
        <end position="391"/>
    </location>
</feature>
<dbReference type="Pfam" id="PF00691">
    <property type="entry name" value="OmpA"/>
    <property type="match status" value="1"/>
</dbReference>
<feature type="chain" id="PRO_5046328270" description="OmpA-like domain-containing protein" evidence="12">
    <location>
        <begin position="23"/>
        <end position="391"/>
    </location>
</feature>
<dbReference type="InterPro" id="IPR036737">
    <property type="entry name" value="OmpA-like_sf"/>
</dbReference>
<evidence type="ECO:0000313" key="14">
    <source>
        <dbReference type="EMBL" id="TBW55500.1"/>
    </source>
</evidence>
<dbReference type="PRINTS" id="PR01021">
    <property type="entry name" value="OMPADOMAIN"/>
</dbReference>
<dbReference type="InterPro" id="IPR006664">
    <property type="entry name" value="OMP_bac"/>
</dbReference>
<proteinExistence type="predicted"/>
<gene>
    <name evidence="14" type="ORF">EZI54_11805</name>
</gene>
<dbReference type="Gene3D" id="3.30.1330.60">
    <property type="entry name" value="OmpA-like domain"/>
    <property type="match status" value="1"/>
</dbReference>
<feature type="signal peptide" evidence="12">
    <location>
        <begin position="1"/>
        <end position="22"/>
    </location>
</feature>
<evidence type="ECO:0000256" key="1">
    <source>
        <dbReference type="ARBA" id="ARBA00004571"/>
    </source>
</evidence>
<dbReference type="Pfam" id="PF02412">
    <property type="entry name" value="TSP_3"/>
    <property type="match status" value="3"/>
</dbReference>
<evidence type="ECO:0000256" key="3">
    <source>
        <dbReference type="ARBA" id="ARBA00022452"/>
    </source>
</evidence>
<dbReference type="PROSITE" id="PS51123">
    <property type="entry name" value="OMPA_2"/>
    <property type="match status" value="1"/>
</dbReference>
<dbReference type="PANTHER" id="PTHR30329:SF21">
    <property type="entry name" value="LIPOPROTEIN YIAD-RELATED"/>
    <property type="match status" value="1"/>
</dbReference>
<dbReference type="CDD" id="cd07185">
    <property type="entry name" value="OmpA_C-like"/>
    <property type="match status" value="1"/>
</dbReference>
<dbReference type="RefSeq" id="WP_131482086.1">
    <property type="nucleotide sequence ID" value="NZ_SJDL01000016.1"/>
</dbReference>
<evidence type="ECO:0000256" key="10">
    <source>
        <dbReference type="PROSITE-ProRule" id="PRU00473"/>
    </source>
</evidence>
<comment type="caution">
    <text evidence="14">The sequence shown here is derived from an EMBL/GenBank/DDBJ whole genome shotgun (WGS) entry which is preliminary data.</text>
</comment>
<sequence length="391" mass="42514">MIRNRLLATAALLSAFTTPALAQEQKVYINPFIGYQYFDDNRNLSETDTYGVGLEYRFLPRWAVEGVWNRGDADRKHAPGSSDFQDYRLDGLYYFADPDENLNPYVATGAGHTDFDSLGGGIAGETRLNLGGGLRYNLTDVVSLRGDIREYYSLDEESFDTLASVGMSFGFGFDSKEEPAPRDSDNDGVADTADRCPGTPPGATVDASGCEPDADSDGVVDSQDQCPNTPAGARVDSRGCELDSDNDGVVDRMDQCPNTTAGAEVDEKGCEGVMEEVQTFTLKVQFPTNSAVIDDRYDDDLRQVANFLEEHPETVVEVGGHSDNTGKASYNESLSQRRAEAVADRLVKTLGVDPERVSARGYGESDPVASNDTAAGRAENRRVEAKIQIER</sequence>
<keyword evidence="6" id="KW-0406">Ion transport</keyword>
<evidence type="ECO:0000256" key="4">
    <source>
        <dbReference type="ARBA" id="ARBA00022692"/>
    </source>
</evidence>
<dbReference type="EMBL" id="SJDL01000016">
    <property type="protein sequence ID" value="TBW55500.1"/>
    <property type="molecule type" value="Genomic_DNA"/>
</dbReference>
<evidence type="ECO:0000259" key="13">
    <source>
        <dbReference type="PROSITE" id="PS51123"/>
    </source>
</evidence>
<accession>A0ABY1ZMC1</accession>
<feature type="compositionally biased region" description="Polar residues" evidence="11">
    <location>
        <begin position="322"/>
        <end position="334"/>
    </location>
</feature>
<dbReference type="Proteomes" id="UP000313645">
    <property type="component" value="Unassembled WGS sequence"/>
</dbReference>
<dbReference type="SUPFAM" id="SSF56925">
    <property type="entry name" value="OMPA-like"/>
    <property type="match status" value="1"/>
</dbReference>
<evidence type="ECO:0000256" key="8">
    <source>
        <dbReference type="ARBA" id="ARBA00023136"/>
    </source>
</evidence>
<dbReference type="Pfam" id="PF13505">
    <property type="entry name" value="OMP_b-brl"/>
    <property type="match status" value="1"/>
</dbReference>
<keyword evidence="9" id="KW-0998">Cell outer membrane</keyword>
<feature type="region of interest" description="Disordered" evidence="11">
    <location>
        <begin position="316"/>
        <end position="336"/>
    </location>
</feature>
<evidence type="ECO:0000256" key="11">
    <source>
        <dbReference type="SAM" id="MobiDB-lite"/>
    </source>
</evidence>
<dbReference type="InterPro" id="IPR027385">
    <property type="entry name" value="Beta-barrel_OMP"/>
</dbReference>
<organism evidence="14 15">
    <name type="scientific">Marinobacter halodurans</name>
    <dbReference type="NCBI Taxonomy" id="2528979"/>
    <lineage>
        <taxon>Bacteria</taxon>
        <taxon>Pseudomonadati</taxon>
        <taxon>Pseudomonadota</taxon>
        <taxon>Gammaproteobacteria</taxon>
        <taxon>Pseudomonadales</taxon>
        <taxon>Marinobacteraceae</taxon>
        <taxon>Marinobacter</taxon>
    </lineage>
</organism>
<evidence type="ECO:0000256" key="9">
    <source>
        <dbReference type="ARBA" id="ARBA00023237"/>
    </source>
</evidence>
<keyword evidence="3" id="KW-1134">Transmembrane beta strand</keyword>
<keyword evidence="15" id="KW-1185">Reference proteome</keyword>
<feature type="region of interest" description="Disordered" evidence="11">
    <location>
        <begin position="174"/>
        <end position="246"/>
    </location>
</feature>
<dbReference type="Gene3D" id="2.40.160.20">
    <property type="match status" value="1"/>
</dbReference>
<evidence type="ECO:0000256" key="5">
    <source>
        <dbReference type="ARBA" id="ARBA00022729"/>
    </source>
</evidence>
<evidence type="ECO:0000313" key="15">
    <source>
        <dbReference type="Proteomes" id="UP000313645"/>
    </source>
</evidence>
<evidence type="ECO:0000256" key="6">
    <source>
        <dbReference type="ARBA" id="ARBA00023065"/>
    </source>
</evidence>
<dbReference type="InterPro" id="IPR003367">
    <property type="entry name" value="Thrombospondin_3-like_rpt"/>
</dbReference>
<feature type="domain" description="OmpA-like" evidence="13">
    <location>
        <begin position="273"/>
        <end position="391"/>
    </location>
</feature>
<evidence type="ECO:0000256" key="12">
    <source>
        <dbReference type="SAM" id="SignalP"/>
    </source>
</evidence>
<keyword evidence="2" id="KW-0813">Transport</keyword>